<feature type="coiled-coil region" evidence="1">
    <location>
        <begin position="46"/>
        <end position="73"/>
    </location>
</feature>
<feature type="transmembrane region" description="Helical" evidence="2">
    <location>
        <begin position="552"/>
        <end position="573"/>
    </location>
</feature>
<feature type="transmembrane region" description="Helical" evidence="2">
    <location>
        <begin position="714"/>
        <end position="731"/>
    </location>
</feature>
<feature type="transmembrane region" description="Helical" evidence="2">
    <location>
        <begin position="427"/>
        <end position="443"/>
    </location>
</feature>
<evidence type="ECO:0000256" key="1">
    <source>
        <dbReference type="SAM" id="Coils"/>
    </source>
</evidence>
<feature type="transmembrane region" description="Helical" evidence="2">
    <location>
        <begin position="220"/>
        <end position="240"/>
    </location>
</feature>
<feature type="transmembrane region" description="Helical" evidence="2">
    <location>
        <begin position="402"/>
        <end position="421"/>
    </location>
</feature>
<feature type="transmembrane region" description="Helical" evidence="2">
    <location>
        <begin position="585"/>
        <end position="606"/>
    </location>
</feature>
<keyword evidence="2" id="KW-0812">Transmembrane</keyword>
<dbReference type="Proteomes" id="UP000267844">
    <property type="component" value="Unassembled WGS sequence"/>
</dbReference>
<feature type="transmembrane region" description="Helical" evidence="2">
    <location>
        <begin position="194"/>
        <end position="214"/>
    </location>
</feature>
<feature type="transmembrane region" description="Helical" evidence="2">
    <location>
        <begin position="618"/>
        <end position="636"/>
    </location>
</feature>
<feature type="transmembrane region" description="Helical" evidence="2">
    <location>
        <begin position="743"/>
        <end position="760"/>
    </location>
</feature>
<dbReference type="EMBL" id="RHPO01000052">
    <property type="protein sequence ID" value="RRT87524.1"/>
    <property type="molecule type" value="Genomic_DNA"/>
</dbReference>
<protein>
    <submittedName>
        <fullName evidence="3">DUF2339 domain-containing protein</fullName>
    </submittedName>
</protein>
<feature type="transmembrane region" description="Helical" evidence="2">
    <location>
        <begin position="167"/>
        <end position="187"/>
    </location>
</feature>
<evidence type="ECO:0000256" key="2">
    <source>
        <dbReference type="SAM" id="Phobius"/>
    </source>
</evidence>
<dbReference type="InterPro" id="IPR019286">
    <property type="entry name" value="DUF2339_TM"/>
</dbReference>
<keyword evidence="2" id="KW-0472">Membrane</keyword>
<dbReference type="PANTHER" id="PTHR38434">
    <property type="entry name" value="BLL2549 PROTEIN"/>
    <property type="match status" value="1"/>
</dbReference>
<sequence length="782" mass="90444">MILVYAKQNFRLSEKKLNFNLPKKHFMEFLIAIIIFVLIVILFNKVSQLRKQLDYQETKLKHLQEQLDAKEIKTESKPIVEQPKIVEEKKIEPQLEVVSYNKVETPKRIFDEIPPRQTTESSFDKNLNNAIAFIKDNFLTIFGIVTLVLGIAYFVKYAIDQNWINETFRVMIGIGVGLGIIGIAHFIRKNFEIFSSILIGGGLTVLYFTLTIAFREYHLLSQNTTFGLLTIVTIFSILMAMLYNRQVLAIFSIIGGFTPPLMISTGESNFVFLFGYLTILNLSMLYMAWRKNWQIISFIAFAFTFIYSIAWIDDSKTSTQYLFFGLLYVIFMVTSLLNYFRKGEFSVWNCLLLIFNTILSTVLISSVYYFIIGNNNGLMAFLFGLINAFGAFYIYKTSKNNLLQNTLIGLSIALITTAIALQFKANVVSICFAIESTLLLFLWKKSKENIFKVFFIAMFPFLLIALCVNWFDYIDTEKHLVVIFNHVFITSFIALICSIANIYLMKDFETEEQFLGFKLNHSKFIFISTSLLLMYTGILFELIYQIEPYFNFMMIVSYVLIYTLFFIAFVLALREKLNLGNALQLILQISAAFCILFLPMFAEIPLLPSKINYNIGSYFLYLSYLIPTAYIIYLVVKSSDFQSSKAKQIISMLVLVYVISFEKYNGFMLITLDENSSNFSHQADIFRMILLPIIWAVLGFVLIYFGLRKQLKGFPIVGIILFGLIILKLYFVDVWEMSNIFRIISFIVLGILILLTSFMYQKLKNLMVNLMEKPSENKEAEQ</sequence>
<keyword evidence="1" id="KW-0175">Coiled coil</keyword>
<feature type="transmembrane region" description="Helical" evidence="2">
    <location>
        <begin position="138"/>
        <end position="155"/>
    </location>
</feature>
<feature type="transmembrane region" description="Helical" evidence="2">
    <location>
        <begin position="295"/>
        <end position="312"/>
    </location>
</feature>
<dbReference type="AlphaFoldDB" id="A0A3R8SRC4"/>
<dbReference type="Pfam" id="PF10101">
    <property type="entry name" value="DUF2339"/>
    <property type="match status" value="1"/>
</dbReference>
<feature type="transmembrane region" description="Helical" evidence="2">
    <location>
        <begin position="25"/>
        <end position="43"/>
    </location>
</feature>
<dbReference type="PANTHER" id="PTHR38434:SF1">
    <property type="entry name" value="BLL2549 PROTEIN"/>
    <property type="match status" value="1"/>
</dbReference>
<feature type="transmembrane region" description="Helical" evidence="2">
    <location>
        <begin position="685"/>
        <end position="707"/>
    </location>
</feature>
<name>A0A3R8SRC4_9FLAO</name>
<feature type="transmembrane region" description="Helical" evidence="2">
    <location>
        <begin position="483"/>
        <end position="504"/>
    </location>
</feature>
<feature type="transmembrane region" description="Helical" evidence="2">
    <location>
        <begin position="377"/>
        <end position="395"/>
    </location>
</feature>
<organism evidence="3 4">
    <name type="scientific">Empedobacter falsenii</name>
    <dbReference type="NCBI Taxonomy" id="343874"/>
    <lineage>
        <taxon>Bacteria</taxon>
        <taxon>Pseudomonadati</taxon>
        <taxon>Bacteroidota</taxon>
        <taxon>Flavobacteriia</taxon>
        <taxon>Flavobacteriales</taxon>
        <taxon>Weeksellaceae</taxon>
        <taxon>Empedobacter</taxon>
    </lineage>
</organism>
<evidence type="ECO:0000313" key="4">
    <source>
        <dbReference type="Proteomes" id="UP000267844"/>
    </source>
</evidence>
<feature type="transmembrane region" description="Helical" evidence="2">
    <location>
        <begin position="648"/>
        <end position="665"/>
    </location>
</feature>
<feature type="transmembrane region" description="Helical" evidence="2">
    <location>
        <begin position="247"/>
        <end position="264"/>
    </location>
</feature>
<reference evidence="3 4" key="1">
    <citation type="submission" date="2018-10" db="EMBL/GenBank/DDBJ databases">
        <title>Transmission dynamics of multidrug resistant bacteria on intensive care unit surfaces.</title>
        <authorList>
            <person name="D'Souza A.W."/>
            <person name="Potter R.F."/>
            <person name="Wallace M."/>
            <person name="Shupe A."/>
            <person name="Patel S."/>
            <person name="Sun S."/>
            <person name="Gul D."/>
            <person name="Kwon J.H."/>
            <person name="Andleeb S."/>
            <person name="Burnham C.-A.D."/>
            <person name="Dantas G."/>
        </authorList>
    </citation>
    <scope>NUCLEOTIDE SEQUENCE [LARGE SCALE GENOMIC DNA]</scope>
    <source>
        <strain evidence="3 4">WF_348</strain>
    </source>
</reference>
<keyword evidence="2" id="KW-1133">Transmembrane helix</keyword>
<feature type="transmembrane region" description="Helical" evidence="2">
    <location>
        <begin position="524"/>
        <end position="546"/>
    </location>
</feature>
<gene>
    <name evidence="3" type="ORF">EGI89_14565</name>
</gene>
<comment type="caution">
    <text evidence="3">The sequence shown here is derived from an EMBL/GenBank/DDBJ whole genome shotgun (WGS) entry which is preliminary data.</text>
</comment>
<feature type="transmembrane region" description="Helical" evidence="2">
    <location>
        <begin position="450"/>
        <end position="471"/>
    </location>
</feature>
<evidence type="ECO:0000313" key="3">
    <source>
        <dbReference type="EMBL" id="RRT87524.1"/>
    </source>
</evidence>
<proteinExistence type="predicted"/>
<feature type="transmembrane region" description="Helical" evidence="2">
    <location>
        <begin position="270"/>
        <end position="288"/>
    </location>
</feature>
<accession>A0A3R8SRC4</accession>
<feature type="transmembrane region" description="Helical" evidence="2">
    <location>
        <begin position="318"/>
        <end position="340"/>
    </location>
</feature>
<feature type="transmembrane region" description="Helical" evidence="2">
    <location>
        <begin position="347"/>
        <end position="371"/>
    </location>
</feature>